<keyword evidence="1" id="KW-0812">Transmembrane</keyword>
<accession>A0A6I8UR61</accession>
<dbReference type="InParanoid" id="A0A6I8UR61"/>
<dbReference type="SUPFAM" id="SSF52058">
    <property type="entry name" value="L domain-like"/>
    <property type="match status" value="1"/>
</dbReference>
<reference evidence="3" key="2">
    <citation type="submission" date="2025-08" db="UniProtKB">
        <authorList>
            <consortium name="RefSeq"/>
        </authorList>
    </citation>
    <scope>IDENTIFICATION</scope>
    <source>
        <strain evidence="3">MV-25-SWS-2005</strain>
        <tissue evidence="3">Whole body</tissue>
    </source>
</reference>
<dbReference type="AlphaFoldDB" id="A0A6I8UR61"/>
<keyword evidence="2" id="KW-1185">Reference proteome</keyword>
<sequence>MTTLESDKEKLCCLIYCIGILTISAAIWNICKLAGKYFNKMTTKEEVTLKQRQAADDLTKRLRHYLVNGPNQSEICGKVVLAMEQVNIVPLLVGNGIEKAKLRSILHVLAQRMRCLRVKMADIRRLHDLCHRMGLSELANVRVCIVLADDKGNSSAGGSHLELLGSLTPGVEILSVLCCIDGHFPELKKVRIVHLSCTVTQRTLEELFRKCPLLQHFKLKNEGRSPEIMDMKNIGQCSLLEGLLLPLLLMSPLHVCQLSNLKQLTLQSKDQWQNEEWLLVVQEIIKAKRFELERICFDGAYVGAPLNLSVLLLARCTALTEVRLTRCNLVGDGKLPPPLPFSCHCLRIRHCSLPKLSLLLASDCMLQHMDLFNCKSVKTANLLAEALAMRKSQACISPLVIKLFQSPELEIEYNKWSPQEQLAAKPWLEIEVLKKDHIPSWDDQRLGLISMQFGQAINSFPTSLEDDQNQLENADLLKEMDSVCGF</sequence>
<gene>
    <name evidence="3" type="primary">LOC4802500</name>
</gene>
<proteinExistence type="predicted"/>
<protein>
    <submittedName>
        <fullName evidence="3">Uncharacterized protein</fullName>
    </submittedName>
</protein>
<evidence type="ECO:0000313" key="3">
    <source>
        <dbReference type="RefSeq" id="XP_001359410.4"/>
    </source>
</evidence>
<keyword evidence="1" id="KW-1133">Transmembrane helix</keyword>
<organism evidence="2 3">
    <name type="scientific">Drosophila pseudoobscura pseudoobscura</name>
    <name type="common">Fruit fly</name>
    <dbReference type="NCBI Taxonomy" id="46245"/>
    <lineage>
        <taxon>Eukaryota</taxon>
        <taxon>Metazoa</taxon>
        <taxon>Ecdysozoa</taxon>
        <taxon>Arthropoda</taxon>
        <taxon>Hexapoda</taxon>
        <taxon>Insecta</taxon>
        <taxon>Pterygota</taxon>
        <taxon>Neoptera</taxon>
        <taxon>Endopterygota</taxon>
        <taxon>Diptera</taxon>
        <taxon>Brachycera</taxon>
        <taxon>Muscomorpha</taxon>
        <taxon>Ephydroidea</taxon>
        <taxon>Drosophilidae</taxon>
        <taxon>Drosophila</taxon>
        <taxon>Sophophora</taxon>
    </lineage>
</organism>
<dbReference type="Proteomes" id="UP000001819">
    <property type="component" value="Chromosome 2"/>
</dbReference>
<name>A0A6I8UR61_DROPS</name>
<dbReference type="RefSeq" id="XP_001359410.4">
    <property type="nucleotide sequence ID" value="XM_001359373.4"/>
</dbReference>
<evidence type="ECO:0000313" key="2">
    <source>
        <dbReference type="Proteomes" id="UP000001819"/>
    </source>
</evidence>
<reference evidence="2" key="1">
    <citation type="submission" date="2024-06" db="UniProtKB">
        <authorList>
            <consortium name="RefSeq"/>
        </authorList>
    </citation>
    <scope>NUCLEOTIDE SEQUENCE [LARGE SCALE GENOMIC DNA]</scope>
    <source>
        <strain evidence="2">MV2-25</strain>
    </source>
</reference>
<evidence type="ECO:0000256" key="1">
    <source>
        <dbReference type="SAM" id="Phobius"/>
    </source>
</evidence>
<keyword evidence="1" id="KW-0472">Membrane</keyword>
<dbReference type="KEGG" id="dpo:4802500"/>
<feature type="transmembrane region" description="Helical" evidence="1">
    <location>
        <begin position="12"/>
        <end position="30"/>
    </location>
</feature>